<dbReference type="SUPFAM" id="SSF103473">
    <property type="entry name" value="MFS general substrate transporter"/>
    <property type="match status" value="1"/>
</dbReference>
<dbReference type="PANTHER" id="PTHR11662">
    <property type="entry name" value="SOLUTE CARRIER FAMILY 17"/>
    <property type="match status" value="1"/>
</dbReference>
<dbReference type="GO" id="GO:0006820">
    <property type="term" value="P:monoatomic anion transport"/>
    <property type="evidence" value="ECO:0007669"/>
    <property type="project" value="TreeGrafter"/>
</dbReference>
<proteinExistence type="predicted"/>
<keyword evidence="3 5" id="KW-1133">Transmembrane helix</keyword>
<dbReference type="GO" id="GO:0022857">
    <property type="term" value="F:transmembrane transporter activity"/>
    <property type="evidence" value="ECO:0007669"/>
    <property type="project" value="TreeGrafter"/>
</dbReference>
<feature type="transmembrane region" description="Helical" evidence="5">
    <location>
        <begin position="9"/>
        <end position="26"/>
    </location>
</feature>
<evidence type="ECO:0000256" key="2">
    <source>
        <dbReference type="ARBA" id="ARBA00022692"/>
    </source>
</evidence>
<evidence type="ECO:0000313" key="7">
    <source>
        <dbReference type="Proteomes" id="UP001432027"/>
    </source>
</evidence>
<evidence type="ECO:0000313" key="6">
    <source>
        <dbReference type="EMBL" id="GMS87709.1"/>
    </source>
</evidence>
<dbReference type="InterPro" id="IPR050382">
    <property type="entry name" value="MFS_Na/Anion_cotransporter"/>
</dbReference>
<gene>
    <name evidence="6" type="ORF">PENTCL1PPCAC_9884</name>
</gene>
<name>A0AAV5SXS0_9BILA</name>
<sequence>MRVYVACQFAYVYTGTIMQGFLPTFIRDELLQPLSMDGTITLIPFGTMLLMKSAFCLLSKRLNESDLLNPATRAKCFQFICSIGCMMAMFSLGFVSSPDRVWIGALSLTVFGHSIAAGIPGFAVSTQSLSPQNSAIITQISTVVGVLAGVTAPMVMWIIMTL</sequence>
<evidence type="ECO:0000256" key="4">
    <source>
        <dbReference type="ARBA" id="ARBA00023136"/>
    </source>
</evidence>
<keyword evidence="7" id="KW-1185">Reference proteome</keyword>
<keyword evidence="4 5" id="KW-0472">Membrane</keyword>
<dbReference type="GO" id="GO:0016020">
    <property type="term" value="C:membrane"/>
    <property type="evidence" value="ECO:0007669"/>
    <property type="project" value="UniProtKB-SubCell"/>
</dbReference>
<evidence type="ECO:0000256" key="1">
    <source>
        <dbReference type="ARBA" id="ARBA00004141"/>
    </source>
</evidence>
<protein>
    <recommendedName>
        <fullName evidence="8">Membrane transporter</fullName>
    </recommendedName>
</protein>
<evidence type="ECO:0000256" key="3">
    <source>
        <dbReference type="ARBA" id="ARBA00022989"/>
    </source>
</evidence>
<dbReference type="AlphaFoldDB" id="A0AAV5SXS0"/>
<feature type="transmembrane region" description="Helical" evidence="5">
    <location>
        <begin position="38"/>
        <end position="55"/>
    </location>
</feature>
<evidence type="ECO:0000256" key="5">
    <source>
        <dbReference type="SAM" id="Phobius"/>
    </source>
</evidence>
<dbReference type="Proteomes" id="UP001432027">
    <property type="component" value="Unassembled WGS sequence"/>
</dbReference>
<reference evidence="6" key="1">
    <citation type="submission" date="2023-10" db="EMBL/GenBank/DDBJ databases">
        <title>Genome assembly of Pristionchus species.</title>
        <authorList>
            <person name="Yoshida K."/>
            <person name="Sommer R.J."/>
        </authorList>
    </citation>
    <scope>NUCLEOTIDE SEQUENCE</scope>
    <source>
        <strain evidence="6">RS0144</strain>
    </source>
</reference>
<feature type="transmembrane region" description="Helical" evidence="5">
    <location>
        <begin position="76"/>
        <end position="95"/>
    </location>
</feature>
<organism evidence="6 7">
    <name type="scientific">Pristionchus entomophagus</name>
    <dbReference type="NCBI Taxonomy" id="358040"/>
    <lineage>
        <taxon>Eukaryota</taxon>
        <taxon>Metazoa</taxon>
        <taxon>Ecdysozoa</taxon>
        <taxon>Nematoda</taxon>
        <taxon>Chromadorea</taxon>
        <taxon>Rhabditida</taxon>
        <taxon>Rhabditina</taxon>
        <taxon>Diplogasteromorpha</taxon>
        <taxon>Diplogasteroidea</taxon>
        <taxon>Neodiplogasteridae</taxon>
        <taxon>Pristionchus</taxon>
    </lineage>
</organism>
<dbReference type="PANTHER" id="PTHR11662:SF399">
    <property type="entry name" value="FI19708P1-RELATED"/>
    <property type="match status" value="1"/>
</dbReference>
<comment type="caution">
    <text evidence="6">The sequence shown here is derived from an EMBL/GenBank/DDBJ whole genome shotgun (WGS) entry which is preliminary data.</text>
</comment>
<dbReference type="EMBL" id="BTSX01000003">
    <property type="protein sequence ID" value="GMS87709.1"/>
    <property type="molecule type" value="Genomic_DNA"/>
</dbReference>
<keyword evidence="2 5" id="KW-0812">Transmembrane</keyword>
<feature type="transmembrane region" description="Helical" evidence="5">
    <location>
        <begin position="136"/>
        <end position="160"/>
    </location>
</feature>
<feature type="transmembrane region" description="Helical" evidence="5">
    <location>
        <begin position="101"/>
        <end position="124"/>
    </location>
</feature>
<dbReference type="InterPro" id="IPR036259">
    <property type="entry name" value="MFS_trans_sf"/>
</dbReference>
<evidence type="ECO:0008006" key="8">
    <source>
        <dbReference type="Google" id="ProtNLM"/>
    </source>
</evidence>
<accession>A0AAV5SXS0</accession>
<feature type="non-terminal residue" evidence="6">
    <location>
        <position position="162"/>
    </location>
</feature>
<comment type="subcellular location">
    <subcellularLocation>
        <location evidence="1">Membrane</location>
        <topology evidence="1">Multi-pass membrane protein</topology>
    </subcellularLocation>
</comment>